<dbReference type="Proteomes" id="UP000784294">
    <property type="component" value="Unassembled WGS sequence"/>
</dbReference>
<name>A0A448XKT4_9PLAT</name>
<organism evidence="1 2">
    <name type="scientific">Protopolystoma xenopodis</name>
    <dbReference type="NCBI Taxonomy" id="117903"/>
    <lineage>
        <taxon>Eukaryota</taxon>
        <taxon>Metazoa</taxon>
        <taxon>Spiralia</taxon>
        <taxon>Lophotrochozoa</taxon>
        <taxon>Platyhelminthes</taxon>
        <taxon>Monogenea</taxon>
        <taxon>Polyopisthocotylea</taxon>
        <taxon>Polystomatidea</taxon>
        <taxon>Polystomatidae</taxon>
        <taxon>Protopolystoma</taxon>
    </lineage>
</organism>
<proteinExistence type="predicted"/>
<keyword evidence="2" id="KW-1185">Reference proteome</keyword>
<dbReference type="AlphaFoldDB" id="A0A448XKT4"/>
<evidence type="ECO:0000313" key="1">
    <source>
        <dbReference type="EMBL" id="VEL39014.1"/>
    </source>
</evidence>
<comment type="caution">
    <text evidence="1">The sequence shown here is derived from an EMBL/GenBank/DDBJ whole genome shotgun (WGS) entry which is preliminary data.</text>
</comment>
<dbReference type="EMBL" id="CAAALY010259783">
    <property type="protein sequence ID" value="VEL39014.1"/>
    <property type="molecule type" value="Genomic_DNA"/>
</dbReference>
<reference evidence="1" key="1">
    <citation type="submission" date="2018-11" db="EMBL/GenBank/DDBJ databases">
        <authorList>
            <consortium name="Pathogen Informatics"/>
        </authorList>
    </citation>
    <scope>NUCLEOTIDE SEQUENCE</scope>
</reference>
<accession>A0A448XKT4</accession>
<sequence>MDRWTRLVVLSRSCLKLTHIETTSTVGMLESRLSANFADITPDPGACSAIDQYNFAPEAWNCGVHSYANGAKPHHVHLMPLSQNRLVQISGSVLLADSADRVYKTCSSMTRSSGTNRVLLHPFDTDRGEADNGMFTESSSPRMTAWYRPIGHTHTPK</sequence>
<gene>
    <name evidence="1" type="ORF">PXEA_LOCUS32454</name>
</gene>
<protein>
    <submittedName>
        <fullName evidence="1">Uncharacterized protein</fullName>
    </submittedName>
</protein>
<evidence type="ECO:0000313" key="2">
    <source>
        <dbReference type="Proteomes" id="UP000784294"/>
    </source>
</evidence>